<name>A0A6L2LUK1_TANCI</name>
<reference evidence="2" key="1">
    <citation type="journal article" date="2019" name="Sci. Rep.">
        <title>Draft genome of Tanacetum cinerariifolium, the natural source of mosquito coil.</title>
        <authorList>
            <person name="Yamashiro T."/>
            <person name="Shiraishi A."/>
            <person name="Satake H."/>
            <person name="Nakayama K."/>
        </authorList>
    </citation>
    <scope>NUCLEOTIDE SEQUENCE</scope>
</reference>
<feature type="region of interest" description="Disordered" evidence="1">
    <location>
        <begin position="415"/>
        <end position="438"/>
    </location>
</feature>
<proteinExistence type="predicted"/>
<accession>A0A6L2LUK1</accession>
<comment type="caution">
    <text evidence="2">The sequence shown here is derived from an EMBL/GenBank/DDBJ whole genome shotgun (WGS) entry which is preliminary data.</text>
</comment>
<organism evidence="2">
    <name type="scientific">Tanacetum cinerariifolium</name>
    <name type="common">Dalmatian daisy</name>
    <name type="synonym">Chrysanthemum cinerariifolium</name>
    <dbReference type="NCBI Taxonomy" id="118510"/>
    <lineage>
        <taxon>Eukaryota</taxon>
        <taxon>Viridiplantae</taxon>
        <taxon>Streptophyta</taxon>
        <taxon>Embryophyta</taxon>
        <taxon>Tracheophyta</taxon>
        <taxon>Spermatophyta</taxon>
        <taxon>Magnoliopsida</taxon>
        <taxon>eudicotyledons</taxon>
        <taxon>Gunneridae</taxon>
        <taxon>Pentapetalae</taxon>
        <taxon>asterids</taxon>
        <taxon>campanulids</taxon>
        <taxon>Asterales</taxon>
        <taxon>Asteraceae</taxon>
        <taxon>Asteroideae</taxon>
        <taxon>Anthemideae</taxon>
        <taxon>Anthemidinae</taxon>
        <taxon>Tanacetum</taxon>
    </lineage>
</organism>
<feature type="region of interest" description="Disordered" evidence="1">
    <location>
        <begin position="242"/>
        <end position="332"/>
    </location>
</feature>
<dbReference type="AlphaFoldDB" id="A0A6L2LUK1"/>
<sequence>MFFDQPRPPEEGEYYSVYNSRVIGCLMYAMTYTRPDIAFPVGKLSRYTSNPGTQHWQAIQRASKKQTCITGSTIEYEFVNLAATGKEAEWLKNLLLEIPLWVKPMTPISIKCNSAATLVKAYSQMYNGKSRHLGVRHSIIRKLITNGVVPIEFKQDDFQNQMMQFMQNLYNKPSTSSSLPSNRILNPKGEAKAITTRSEMTYKEPPIPPSGVNQQEPVEFRSKGIEILSDVALSETAQLKEATKRSKQDFHISQASGSGDGTDFESGVPDEQQRKTSSDSEDDDANANDDDSKGDDDKANSDDDGDFDADDNERTDSDDDDDENLIEPMHDMSTINESLENVILAKSSSQPKSTYEAEESLTEFELKKILLDKLERSESYKTAPEHKELYKGLVKSYNLDKYLFSSYGNVYSLKRDREDKDEDPSVGSDWSVQSEEPVFKTADTKMLQDQGSDMKDQPNAEATLMDDWFKKPNKPSTPDHAWNDGKSIDSSPPQKWISNISKARQPPRMFDEPMSTPIDFSAYVMHNMKIYNLKQEILPLPLNKAQGRQVVPADYFFNNDLEYLKGGSTSRKYTTSTTKTKAVKYDNIEGTEDMVMTLWSPVKVAYDEFAMGVTHTRVLNDKSSMATQATRSPSMMCSLRK</sequence>
<gene>
    <name evidence="2" type="ORF">Tci_036100</name>
</gene>
<dbReference type="EMBL" id="BKCJ010004968">
    <property type="protein sequence ID" value="GEU64122.1"/>
    <property type="molecule type" value="Genomic_DNA"/>
</dbReference>
<protein>
    <recommendedName>
        <fullName evidence="3">Zinc finger, CCHC-type</fullName>
    </recommendedName>
</protein>
<dbReference type="PANTHER" id="PTHR11439:SF521">
    <property type="entry name" value="RNA-DIRECTED DNA POLYMERASE"/>
    <property type="match status" value="1"/>
</dbReference>
<evidence type="ECO:0000313" key="2">
    <source>
        <dbReference type="EMBL" id="GEU64122.1"/>
    </source>
</evidence>
<evidence type="ECO:0008006" key="3">
    <source>
        <dbReference type="Google" id="ProtNLM"/>
    </source>
</evidence>
<feature type="region of interest" description="Disordered" evidence="1">
    <location>
        <begin position="468"/>
        <end position="495"/>
    </location>
</feature>
<dbReference type="PANTHER" id="PTHR11439">
    <property type="entry name" value="GAG-POL-RELATED RETROTRANSPOSON"/>
    <property type="match status" value="1"/>
</dbReference>
<feature type="compositionally biased region" description="Acidic residues" evidence="1">
    <location>
        <begin position="302"/>
        <end position="325"/>
    </location>
</feature>
<feature type="compositionally biased region" description="Acidic residues" evidence="1">
    <location>
        <begin position="279"/>
        <end position="294"/>
    </location>
</feature>
<dbReference type="CDD" id="cd09272">
    <property type="entry name" value="RNase_HI_RT_Ty1"/>
    <property type="match status" value="1"/>
</dbReference>
<evidence type="ECO:0000256" key="1">
    <source>
        <dbReference type="SAM" id="MobiDB-lite"/>
    </source>
</evidence>